<evidence type="ECO:0000256" key="1">
    <source>
        <dbReference type="ARBA" id="ARBA00004370"/>
    </source>
</evidence>
<dbReference type="PROSITE" id="PS51775">
    <property type="entry name" value="GTD_BINDING"/>
    <property type="match status" value="1"/>
</dbReference>
<proteinExistence type="predicted"/>
<feature type="coiled-coil region" evidence="5">
    <location>
        <begin position="363"/>
        <end position="422"/>
    </location>
</feature>
<keyword evidence="8" id="KW-1185">Reference proteome</keyword>
<evidence type="ECO:0000313" key="7">
    <source>
        <dbReference type="EMBL" id="KAE8126041.1"/>
    </source>
</evidence>
<reference evidence="7 8" key="1">
    <citation type="submission" date="2019-06" db="EMBL/GenBank/DDBJ databases">
        <title>A chromosomal-level reference genome of Carpinus fangiana (Coryloideae, Betulaceae).</title>
        <authorList>
            <person name="Yang X."/>
            <person name="Wang Z."/>
            <person name="Zhang L."/>
            <person name="Hao G."/>
            <person name="Liu J."/>
            <person name="Yang Y."/>
        </authorList>
    </citation>
    <scope>NUCLEOTIDE SEQUENCE [LARGE SCALE GENOMIC DNA]</scope>
    <source>
        <strain evidence="7">Cfa_2016G</strain>
        <tissue evidence="7">Leaf</tissue>
    </source>
</reference>
<evidence type="ECO:0000313" key="8">
    <source>
        <dbReference type="Proteomes" id="UP000327013"/>
    </source>
</evidence>
<dbReference type="AlphaFoldDB" id="A0A5N6RXF0"/>
<dbReference type="Proteomes" id="UP000327013">
    <property type="component" value="Chromosome 8"/>
</dbReference>
<keyword evidence="4" id="KW-0472">Membrane</keyword>
<name>A0A5N6RXF0_9ROSI</name>
<evidence type="ECO:0000256" key="5">
    <source>
        <dbReference type="SAM" id="Coils"/>
    </source>
</evidence>
<dbReference type="PANTHER" id="PTHR31422">
    <property type="entry name" value="BNAANNG28530D PROTEIN"/>
    <property type="match status" value="1"/>
</dbReference>
<dbReference type="GO" id="GO:0080115">
    <property type="term" value="F:myosin XI tail binding"/>
    <property type="evidence" value="ECO:0007669"/>
    <property type="project" value="UniProtKB-ARBA"/>
</dbReference>
<evidence type="ECO:0000256" key="4">
    <source>
        <dbReference type="ARBA" id="ARBA00023136"/>
    </source>
</evidence>
<evidence type="ECO:0000256" key="2">
    <source>
        <dbReference type="ARBA" id="ARBA00022692"/>
    </source>
</evidence>
<sequence length="444" mass="50948">MAEGMCSSKSETDIIALKETLQAQQQLLQKLYSELDEEREASASAASETLSMILRLQGEKAAVQMEANQYKRMAEEKMSHAENSLFIFEDVIYQKEMEIASLEFQVQAYRCKFLSMGCSDLGAYDCRFPETLFLQRSDLCKVVETGANSNVRRLNSLPPIQLKDPHLKNNNLERQLSPIPMSDLIPKIVKNTEQEVNVQNFDFEKKSGNSTGETVDSYWKKIKKLDERVKEISDCKVSGRDNSANLKGESIPCSLLPQVSIEKLCEPTSGESTTNLEKVKLQENIQEREAIVNYSCSSTVQDIFEVPQSNEICEAYECQCQKRERNKLILEGETRLGKPDLVSEDTFRLHFKELSVARNEASVAESQAKIQQLCHRIEWLERERNYPRQEISEVGEEELKLLKEIREQINTIQTELRSWRTKKSPPEDAQSLDILAEAMLYFWL</sequence>
<evidence type="ECO:0000259" key="6">
    <source>
        <dbReference type="PROSITE" id="PS51775"/>
    </source>
</evidence>
<dbReference type="EMBL" id="CM017328">
    <property type="protein sequence ID" value="KAE8126041.1"/>
    <property type="molecule type" value="Genomic_DNA"/>
</dbReference>
<accession>A0A5N6RXF0</accession>
<keyword evidence="2" id="KW-0812">Transmembrane</keyword>
<feature type="domain" description="GTD-binding" evidence="6">
    <location>
        <begin position="12"/>
        <end position="110"/>
    </location>
</feature>
<keyword evidence="5" id="KW-0175">Coiled coil</keyword>
<dbReference type="OrthoDB" id="1105498at2759"/>
<dbReference type="Pfam" id="PF04576">
    <property type="entry name" value="Zein-binding"/>
    <property type="match status" value="1"/>
</dbReference>
<keyword evidence="3" id="KW-1133">Transmembrane helix</keyword>
<dbReference type="PANTHER" id="PTHR31422:SF1">
    <property type="entry name" value="GTD-BINDING DOMAIN-CONTAINING PROTEIN"/>
    <property type="match status" value="1"/>
</dbReference>
<evidence type="ECO:0000256" key="3">
    <source>
        <dbReference type="ARBA" id="ARBA00022989"/>
    </source>
</evidence>
<dbReference type="GO" id="GO:0016020">
    <property type="term" value="C:membrane"/>
    <property type="evidence" value="ECO:0007669"/>
    <property type="project" value="UniProtKB-SubCell"/>
</dbReference>
<dbReference type="InterPro" id="IPR007656">
    <property type="entry name" value="GTD-bd"/>
</dbReference>
<comment type="subcellular location">
    <subcellularLocation>
        <location evidence="1">Membrane</location>
    </subcellularLocation>
</comment>
<feature type="coiled-coil region" evidence="5">
    <location>
        <begin position="14"/>
        <end position="41"/>
    </location>
</feature>
<protein>
    <recommendedName>
        <fullName evidence="6">GTD-binding domain-containing protein</fullName>
    </recommendedName>
</protein>
<organism evidence="7 8">
    <name type="scientific">Carpinus fangiana</name>
    <dbReference type="NCBI Taxonomy" id="176857"/>
    <lineage>
        <taxon>Eukaryota</taxon>
        <taxon>Viridiplantae</taxon>
        <taxon>Streptophyta</taxon>
        <taxon>Embryophyta</taxon>
        <taxon>Tracheophyta</taxon>
        <taxon>Spermatophyta</taxon>
        <taxon>Magnoliopsida</taxon>
        <taxon>eudicotyledons</taxon>
        <taxon>Gunneridae</taxon>
        <taxon>Pentapetalae</taxon>
        <taxon>rosids</taxon>
        <taxon>fabids</taxon>
        <taxon>Fagales</taxon>
        <taxon>Betulaceae</taxon>
        <taxon>Carpinus</taxon>
    </lineage>
</organism>
<gene>
    <name evidence="7" type="ORF">FH972_020794</name>
</gene>